<dbReference type="InterPro" id="IPR011011">
    <property type="entry name" value="Znf_FYVE_PHD"/>
</dbReference>
<reference evidence="2" key="1">
    <citation type="submission" date="2013-03" db="EMBL/GenBank/DDBJ databases">
        <title>The Genome Sequence of Anopheles dirus WRAIR2.</title>
        <authorList>
            <consortium name="The Broad Institute Genomics Platform"/>
            <person name="Neafsey D.E."/>
            <person name="Walton C."/>
            <person name="Walker B."/>
            <person name="Young S.K."/>
            <person name="Zeng Q."/>
            <person name="Gargeya S."/>
            <person name="Fitzgerald M."/>
            <person name="Haas B."/>
            <person name="Abouelleil A."/>
            <person name="Allen A.W."/>
            <person name="Alvarado L."/>
            <person name="Arachchi H.M."/>
            <person name="Berlin A.M."/>
            <person name="Chapman S.B."/>
            <person name="Gainer-Dewar J."/>
            <person name="Goldberg J."/>
            <person name="Griggs A."/>
            <person name="Gujja S."/>
            <person name="Hansen M."/>
            <person name="Howarth C."/>
            <person name="Imamovic A."/>
            <person name="Ireland A."/>
            <person name="Larimer J."/>
            <person name="McCowan C."/>
            <person name="Murphy C."/>
            <person name="Pearson M."/>
            <person name="Poon T.W."/>
            <person name="Priest M."/>
            <person name="Roberts A."/>
            <person name="Saif S."/>
            <person name="Shea T."/>
            <person name="Sisk P."/>
            <person name="Sykes S."/>
            <person name="Wortman J."/>
            <person name="Nusbaum C."/>
            <person name="Birren B."/>
        </authorList>
    </citation>
    <scope>NUCLEOTIDE SEQUENCE [LARGE SCALE GENOMIC DNA]</scope>
    <source>
        <strain evidence="2">WRAIR2</strain>
    </source>
</reference>
<dbReference type="SUPFAM" id="SSF57903">
    <property type="entry name" value="FYVE/PHD zinc finger"/>
    <property type="match status" value="1"/>
</dbReference>
<organism evidence="1 2">
    <name type="scientific">Anopheles dirus</name>
    <dbReference type="NCBI Taxonomy" id="7168"/>
    <lineage>
        <taxon>Eukaryota</taxon>
        <taxon>Metazoa</taxon>
        <taxon>Ecdysozoa</taxon>
        <taxon>Arthropoda</taxon>
        <taxon>Hexapoda</taxon>
        <taxon>Insecta</taxon>
        <taxon>Pterygota</taxon>
        <taxon>Neoptera</taxon>
        <taxon>Endopterygota</taxon>
        <taxon>Diptera</taxon>
        <taxon>Nematocera</taxon>
        <taxon>Culicoidea</taxon>
        <taxon>Culicidae</taxon>
        <taxon>Anophelinae</taxon>
        <taxon>Anopheles</taxon>
    </lineage>
</organism>
<dbReference type="AlphaFoldDB" id="A0A182NX01"/>
<sequence length="55" mass="6551">MKSPEIFHEIAGWVGSCQLCQKEHTSEDGMRECYECDRWLHIDCAKLTQRWHCPK</sequence>
<accession>A0A182NX01</accession>
<dbReference type="Gene3D" id="3.30.40.10">
    <property type="entry name" value="Zinc/RING finger domain, C3HC4 (zinc finger)"/>
    <property type="match status" value="1"/>
</dbReference>
<reference evidence="1" key="2">
    <citation type="submission" date="2020-05" db="UniProtKB">
        <authorList>
            <consortium name="EnsemblMetazoa"/>
        </authorList>
    </citation>
    <scope>IDENTIFICATION</scope>
    <source>
        <strain evidence="1">WRAIR2</strain>
    </source>
</reference>
<dbReference type="InterPro" id="IPR013083">
    <property type="entry name" value="Znf_RING/FYVE/PHD"/>
</dbReference>
<name>A0A182NX01_9DIPT</name>
<evidence type="ECO:0000313" key="1">
    <source>
        <dbReference type="EnsemblMetazoa" id="ADIR014399-PA"/>
    </source>
</evidence>
<dbReference type="Proteomes" id="UP000075884">
    <property type="component" value="Unassembled WGS sequence"/>
</dbReference>
<evidence type="ECO:0008006" key="3">
    <source>
        <dbReference type="Google" id="ProtNLM"/>
    </source>
</evidence>
<dbReference type="VEuPathDB" id="VectorBase:ADIR014399"/>
<protein>
    <recommendedName>
        <fullName evidence="3">PHD-type domain-containing protein</fullName>
    </recommendedName>
</protein>
<dbReference type="EnsemblMetazoa" id="ADIR014399-RA">
    <property type="protein sequence ID" value="ADIR014399-PA"/>
    <property type="gene ID" value="ADIR014399"/>
</dbReference>
<evidence type="ECO:0000313" key="2">
    <source>
        <dbReference type="Proteomes" id="UP000075884"/>
    </source>
</evidence>
<keyword evidence="2" id="KW-1185">Reference proteome</keyword>
<proteinExistence type="predicted"/>